<name>A0A165C8N7_9APHY</name>
<dbReference type="RefSeq" id="XP_040760134.1">
    <property type="nucleotide sequence ID" value="XM_040909817.1"/>
</dbReference>
<evidence type="ECO:0000313" key="2">
    <source>
        <dbReference type="EMBL" id="KZT02394.1"/>
    </source>
</evidence>
<accession>A0A165C8N7</accession>
<reference evidence="2 3" key="1">
    <citation type="journal article" date="2016" name="Mol. Biol. Evol.">
        <title>Comparative Genomics of Early-Diverging Mushroom-Forming Fungi Provides Insights into the Origins of Lignocellulose Decay Capabilities.</title>
        <authorList>
            <person name="Nagy L.G."/>
            <person name="Riley R."/>
            <person name="Tritt A."/>
            <person name="Adam C."/>
            <person name="Daum C."/>
            <person name="Floudas D."/>
            <person name="Sun H."/>
            <person name="Yadav J.S."/>
            <person name="Pangilinan J."/>
            <person name="Larsson K.H."/>
            <person name="Matsuura K."/>
            <person name="Barry K."/>
            <person name="Labutti K."/>
            <person name="Kuo R."/>
            <person name="Ohm R.A."/>
            <person name="Bhattacharya S.S."/>
            <person name="Shirouzu T."/>
            <person name="Yoshinaga Y."/>
            <person name="Martin F.M."/>
            <person name="Grigoriev I.V."/>
            <person name="Hibbett D.S."/>
        </authorList>
    </citation>
    <scope>NUCLEOTIDE SEQUENCE [LARGE SCALE GENOMIC DNA]</scope>
    <source>
        <strain evidence="2 3">93-53</strain>
    </source>
</reference>
<proteinExistence type="predicted"/>
<protein>
    <submittedName>
        <fullName evidence="2">Uncharacterized protein</fullName>
    </submittedName>
</protein>
<dbReference type="EMBL" id="KV427653">
    <property type="protein sequence ID" value="KZT02394.1"/>
    <property type="molecule type" value="Genomic_DNA"/>
</dbReference>
<dbReference type="GeneID" id="63826846"/>
<dbReference type="AlphaFoldDB" id="A0A165C8N7"/>
<dbReference type="Proteomes" id="UP000076871">
    <property type="component" value="Unassembled WGS sequence"/>
</dbReference>
<dbReference type="InParanoid" id="A0A165C8N7"/>
<evidence type="ECO:0000313" key="3">
    <source>
        <dbReference type="Proteomes" id="UP000076871"/>
    </source>
</evidence>
<feature type="region of interest" description="Disordered" evidence="1">
    <location>
        <begin position="35"/>
        <end position="58"/>
    </location>
</feature>
<sequence length="80" mass="8969">MSHVEMRPRTAIQAEHDGCALPDQHARQSREFKLSAGAAEERTGPGFQQNTIRTRPPSRTSRAFVDVVHTDAICVHFRLS</sequence>
<keyword evidence="3" id="KW-1185">Reference proteome</keyword>
<gene>
    <name evidence="2" type="ORF">LAESUDRAFT_730369</name>
</gene>
<evidence type="ECO:0000256" key="1">
    <source>
        <dbReference type="SAM" id="MobiDB-lite"/>
    </source>
</evidence>
<organism evidence="2 3">
    <name type="scientific">Laetiporus sulphureus 93-53</name>
    <dbReference type="NCBI Taxonomy" id="1314785"/>
    <lineage>
        <taxon>Eukaryota</taxon>
        <taxon>Fungi</taxon>
        <taxon>Dikarya</taxon>
        <taxon>Basidiomycota</taxon>
        <taxon>Agaricomycotina</taxon>
        <taxon>Agaricomycetes</taxon>
        <taxon>Polyporales</taxon>
        <taxon>Laetiporus</taxon>
    </lineage>
</organism>